<protein>
    <submittedName>
        <fullName evidence="9">Arylsulfatase</fullName>
    </submittedName>
</protein>
<dbReference type="CDD" id="cd16017">
    <property type="entry name" value="LptA"/>
    <property type="match status" value="1"/>
</dbReference>
<dbReference type="InterPro" id="IPR017850">
    <property type="entry name" value="Alkaline_phosphatase_core_sf"/>
</dbReference>
<keyword evidence="6 7" id="KW-0472">Membrane</keyword>
<dbReference type="AlphaFoldDB" id="A0A137SYB2"/>
<evidence type="ECO:0000256" key="3">
    <source>
        <dbReference type="ARBA" id="ARBA00022679"/>
    </source>
</evidence>
<evidence type="ECO:0000256" key="7">
    <source>
        <dbReference type="SAM" id="Phobius"/>
    </source>
</evidence>
<dbReference type="InterPro" id="IPR058130">
    <property type="entry name" value="PEA_transf_C"/>
</dbReference>
<proteinExistence type="predicted"/>
<dbReference type="PANTHER" id="PTHR30443:SF2">
    <property type="entry name" value="PHOSPHOETHANOLAMINE TRANSFERASE EPTC"/>
    <property type="match status" value="1"/>
</dbReference>
<dbReference type="eggNOG" id="COG2194">
    <property type="taxonomic scope" value="Bacteria"/>
</dbReference>
<dbReference type="GO" id="GO:0009244">
    <property type="term" value="P:lipopolysaccharide core region biosynthetic process"/>
    <property type="evidence" value="ECO:0007669"/>
    <property type="project" value="TreeGrafter"/>
</dbReference>
<dbReference type="GO" id="GO:0005886">
    <property type="term" value="C:plasma membrane"/>
    <property type="evidence" value="ECO:0007669"/>
    <property type="project" value="UniProtKB-SubCell"/>
</dbReference>
<evidence type="ECO:0000256" key="5">
    <source>
        <dbReference type="ARBA" id="ARBA00022989"/>
    </source>
</evidence>
<evidence type="ECO:0000259" key="8">
    <source>
        <dbReference type="Pfam" id="PF00884"/>
    </source>
</evidence>
<dbReference type="GO" id="GO:0016776">
    <property type="term" value="F:phosphotransferase activity, phosphate group as acceptor"/>
    <property type="evidence" value="ECO:0007669"/>
    <property type="project" value="TreeGrafter"/>
</dbReference>
<comment type="caution">
    <text evidence="9">The sequence shown here is derived from an EMBL/GenBank/DDBJ whole genome shotgun (WGS) entry which is preliminary data.</text>
</comment>
<feature type="transmembrane region" description="Helical" evidence="7">
    <location>
        <begin position="45"/>
        <end position="63"/>
    </location>
</feature>
<evidence type="ECO:0000256" key="1">
    <source>
        <dbReference type="ARBA" id="ARBA00004651"/>
    </source>
</evidence>
<keyword evidence="5 7" id="KW-1133">Transmembrane helix</keyword>
<keyword evidence="3" id="KW-0808">Transferase</keyword>
<feature type="transmembrane region" description="Helical" evidence="7">
    <location>
        <begin position="154"/>
        <end position="174"/>
    </location>
</feature>
<name>A0A137SYB2_9BACT</name>
<feature type="domain" description="Sulfatase N-terminal" evidence="8">
    <location>
        <begin position="232"/>
        <end position="523"/>
    </location>
</feature>
<accession>A0A137SYB2</accession>
<dbReference type="EMBL" id="LTAG01000046">
    <property type="protein sequence ID" value="KXO17424.1"/>
    <property type="molecule type" value="Genomic_DNA"/>
</dbReference>
<dbReference type="PATRIC" id="fig|28125.4.peg.1085"/>
<evidence type="ECO:0000256" key="6">
    <source>
        <dbReference type="ARBA" id="ARBA00023136"/>
    </source>
</evidence>
<evidence type="ECO:0000313" key="9">
    <source>
        <dbReference type="EMBL" id="KXO17424.1"/>
    </source>
</evidence>
<sequence length="559" mass="65167">MKFLNNAKVIIINFAARNFAFISILLFLSLTIFMLPISFGRIIHLYFYTTFLALCLAWVTDVIRPNKLRNCIRRLLIGIAVVVFIIDVFFLIYYHAIPNQAIIDALYATNKAEALEYARANLTNGWLYAALICILLVLYFVSRQLIKLKYNSRVIPIFAFWMVFSSIFTIVNIVKDTCKESESTMNNLKYRCFPLVRTCFYLSESYSNMEKLAVMLKNPPVSRLLKNNSSIPYIVYILGESTSRHHMGIYGYNLNNTPYMSKREAEGDLLKFTDVISPNGQTLHVMEKLFTFYRQHERGKWYEYTDLFSILKTAGYYTMWLSNQESSGEWGNHGRVYAERCNMYAFTKLRNSSEVTIVEPYDAALLPLLDKVMAHPKAKNFIVLHLLGTHQRYRCRYPDTFKAYSVSEEQGESERAKEERANYDTAIRYNDSIMNEIIKRFENRDAIVIYTSDHGEDVMEINKNVAGHGEICINNRIIEIPMLVYMSKSFRSKRPKLAQRIKQCVDRPFVTDDMIHSILDIMEIKAEGYNPQLSVFNKQFNINRKRYCGKKLYKKSIVS</sequence>
<keyword evidence="4 7" id="KW-0812">Transmembrane</keyword>
<feature type="transmembrane region" description="Helical" evidence="7">
    <location>
        <begin position="20"/>
        <end position="39"/>
    </location>
</feature>
<evidence type="ECO:0000256" key="4">
    <source>
        <dbReference type="ARBA" id="ARBA00022692"/>
    </source>
</evidence>
<comment type="subcellular location">
    <subcellularLocation>
        <location evidence="1">Cell membrane</location>
        <topology evidence="1">Multi-pass membrane protein</topology>
    </subcellularLocation>
</comment>
<evidence type="ECO:0000256" key="2">
    <source>
        <dbReference type="ARBA" id="ARBA00022475"/>
    </source>
</evidence>
<dbReference type="STRING" id="28125.HMPREF3202_01096"/>
<keyword evidence="2" id="KW-1003">Cell membrane</keyword>
<dbReference type="Pfam" id="PF00884">
    <property type="entry name" value="Sulfatase"/>
    <property type="match status" value="1"/>
</dbReference>
<dbReference type="InterPro" id="IPR040423">
    <property type="entry name" value="PEA_transferase"/>
</dbReference>
<dbReference type="SUPFAM" id="SSF53649">
    <property type="entry name" value="Alkaline phosphatase-like"/>
    <property type="match status" value="1"/>
</dbReference>
<reference evidence="9 10" key="1">
    <citation type="submission" date="2016-02" db="EMBL/GenBank/DDBJ databases">
        <authorList>
            <person name="Wen L."/>
            <person name="He K."/>
            <person name="Yang H."/>
        </authorList>
    </citation>
    <scope>NUCLEOTIDE SEQUENCE [LARGE SCALE GENOMIC DNA]</scope>
    <source>
        <strain evidence="9 10">GED7880</strain>
    </source>
</reference>
<organism evidence="9 10">
    <name type="scientific">Prevotella bivia</name>
    <dbReference type="NCBI Taxonomy" id="28125"/>
    <lineage>
        <taxon>Bacteria</taxon>
        <taxon>Pseudomonadati</taxon>
        <taxon>Bacteroidota</taxon>
        <taxon>Bacteroidia</taxon>
        <taxon>Bacteroidales</taxon>
        <taxon>Prevotellaceae</taxon>
        <taxon>Prevotella</taxon>
    </lineage>
</organism>
<dbReference type="PANTHER" id="PTHR30443">
    <property type="entry name" value="INNER MEMBRANE PROTEIN"/>
    <property type="match status" value="1"/>
</dbReference>
<dbReference type="InterPro" id="IPR000917">
    <property type="entry name" value="Sulfatase_N"/>
</dbReference>
<feature type="transmembrane region" description="Helical" evidence="7">
    <location>
        <begin position="125"/>
        <end position="142"/>
    </location>
</feature>
<feature type="transmembrane region" description="Helical" evidence="7">
    <location>
        <begin position="75"/>
        <end position="96"/>
    </location>
</feature>
<dbReference type="RefSeq" id="WP_061315010.1">
    <property type="nucleotide sequence ID" value="NZ_KQ965660.1"/>
</dbReference>
<dbReference type="Proteomes" id="UP000070093">
    <property type="component" value="Unassembled WGS sequence"/>
</dbReference>
<dbReference type="Gene3D" id="3.40.720.10">
    <property type="entry name" value="Alkaline Phosphatase, subunit A"/>
    <property type="match status" value="1"/>
</dbReference>
<evidence type="ECO:0000313" key="10">
    <source>
        <dbReference type="Proteomes" id="UP000070093"/>
    </source>
</evidence>
<gene>
    <name evidence="9" type="ORF">HMPREF3202_01096</name>
</gene>